<proteinExistence type="predicted"/>
<dbReference type="PROSITE" id="PS51257">
    <property type="entry name" value="PROKAR_LIPOPROTEIN"/>
    <property type="match status" value="1"/>
</dbReference>
<organism evidence="2 3">
    <name type="scientific">Nocardioides hwasunensis</name>
    <dbReference type="NCBI Taxonomy" id="397258"/>
    <lineage>
        <taxon>Bacteria</taxon>
        <taxon>Bacillati</taxon>
        <taxon>Actinomycetota</taxon>
        <taxon>Actinomycetes</taxon>
        <taxon>Propionibacteriales</taxon>
        <taxon>Nocardioidaceae</taxon>
        <taxon>Nocardioides</taxon>
    </lineage>
</organism>
<name>A0ABR8MFP5_9ACTN</name>
<protein>
    <recommendedName>
        <fullName evidence="4">Peptidoglycan-binding protein</fullName>
    </recommendedName>
</protein>
<evidence type="ECO:0000313" key="3">
    <source>
        <dbReference type="Proteomes" id="UP000649289"/>
    </source>
</evidence>
<evidence type="ECO:0008006" key="4">
    <source>
        <dbReference type="Google" id="ProtNLM"/>
    </source>
</evidence>
<feature type="signal peptide" evidence="1">
    <location>
        <begin position="1"/>
        <end position="23"/>
    </location>
</feature>
<dbReference type="Proteomes" id="UP000649289">
    <property type="component" value="Unassembled WGS sequence"/>
</dbReference>
<evidence type="ECO:0000313" key="2">
    <source>
        <dbReference type="EMBL" id="MBD3914906.1"/>
    </source>
</evidence>
<keyword evidence="3" id="KW-1185">Reference proteome</keyword>
<feature type="chain" id="PRO_5045203679" description="Peptidoglycan-binding protein" evidence="1">
    <location>
        <begin position="24"/>
        <end position="167"/>
    </location>
</feature>
<dbReference type="EMBL" id="JACXYY010000003">
    <property type="protein sequence ID" value="MBD3914906.1"/>
    <property type="molecule type" value="Genomic_DNA"/>
</dbReference>
<dbReference type="RefSeq" id="WP_191199194.1">
    <property type="nucleotide sequence ID" value="NZ_BAAAPA010000004.1"/>
</dbReference>
<reference evidence="2 3" key="1">
    <citation type="submission" date="2020-09" db="EMBL/GenBank/DDBJ databases">
        <title>novel species in genus Nocardioides.</title>
        <authorList>
            <person name="Zhang G."/>
        </authorList>
    </citation>
    <scope>NUCLEOTIDE SEQUENCE [LARGE SCALE GENOMIC DNA]</scope>
    <source>
        <strain evidence="2 3">19197</strain>
    </source>
</reference>
<evidence type="ECO:0000256" key="1">
    <source>
        <dbReference type="SAM" id="SignalP"/>
    </source>
</evidence>
<sequence>MRTALTLLSLAALLGATSACSMGGDDVSAKSREQDVVDTVADAVPLAQDALGASKVLVDGKWSSCPGGVGHRFAGGGTLSAGEGDAAAQLEAVRDALVGAGFEDGTQVDGHVSVTRDEVALDFQQQLAATTPGTWKVSFQGPCKRYSGDDEDYVKAQGLEPARTLLD</sequence>
<comment type="caution">
    <text evidence="2">The sequence shown here is derived from an EMBL/GenBank/DDBJ whole genome shotgun (WGS) entry which is preliminary data.</text>
</comment>
<keyword evidence="1" id="KW-0732">Signal</keyword>
<gene>
    <name evidence="2" type="ORF">IEZ25_09790</name>
</gene>
<accession>A0ABR8MFP5</accession>